<dbReference type="Proteomes" id="UP000095287">
    <property type="component" value="Unplaced"/>
</dbReference>
<name>A0A1I8ALK4_9BILA</name>
<organism evidence="1 2">
    <name type="scientific">Steinernema glaseri</name>
    <dbReference type="NCBI Taxonomy" id="37863"/>
    <lineage>
        <taxon>Eukaryota</taxon>
        <taxon>Metazoa</taxon>
        <taxon>Ecdysozoa</taxon>
        <taxon>Nematoda</taxon>
        <taxon>Chromadorea</taxon>
        <taxon>Rhabditida</taxon>
        <taxon>Tylenchina</taxon>
        <taxon>Panagrolaimomorpha</taxon>
        <taxon>Strongyloidoidea</taxon>
        <taxon>Steinernematidae</taxon>
        <taxon>Steinernema</taxon>
    </lineage>
</organism>
<dbReference type="WBParaSite" id="L893_g6700.t1">
    <property type="protein sequence ID" value="L893_g6700.t1"/>
    <property type="gene ID" value="L893_g6700"/>
</dbReference>
<dbReference type="AlphaFoldDB" id="A0A1I8ALK4"/>
<evidence type="ECO:0000313" key="2">
    <source>
        <dbReference type="WBParaSite" id="L893_g6700.t1"/>
    </source>
</evidence>
<evidence type="ECO:0000313" key="1">
    <source>
        <dbReference type="Proteomes" id="UP000095287"/>
    </source>
</evidence>
<proteinExistence type="predicted"/>
<sequence length="126" mass="13910">KTGELRFPMLIGLAAIFGLSAVYTCEPLCAEPRLTFRLVIVLTKSRLHFCRSLRDELVDGVAANVRFLRRSISVVSPLTAFDRAEEAAVESGRVMDLGILLRRVIPSSELGGDFDMQKDEVAALLM</sequence>
<keyword evidence="1" id="KW-1185">Reference proteome</keyword>
<reference evidence="2" key="1">
    <citation type="submission" date="2016-11" db="UniProtKB">
        <authorList>
            <consortium name="WormBaseParasite"/>
        </authorList>
    </citation>
    <scope>IDENTIFICATION</scope>
</reference>
<accession>A0A1I8ALK4</accession>
<protein>
    <submittedName>
        <fullName evidence="2">ABC1 domain-containing protein</fullName>
    </submittedName>
</protein>